<evidence type="ECO:0000256" key="8">
    <source>
        <dbReference type="ARBA" id="ARBA00023033"/>
    </source>
</evidence>
<keyword evidence="7" id="KW-0408">Iron</keyword>
<keyword evidence="11" id="KW-1185">Reference proteome</keyword>
<comment type="subcellular location">
    <subcellularLocation>
        <location evidence="1">Membrane</location>
        <topology evidence="1">Single-pass membrane protein</topology>
    </subcellularLocation>
</comment>
<keyword evidence="5" id="KW-1133">Transmembrane helix</keyword>
<dbReference type="GO" id="GO:0016020">
    <property type="term" value="C:membrane"/>
    <property type="evidence" value="ECO:0007669"/>
    <property type="project" value="UniProtKB-SubCell"/>
</dbReference>
<dbReference type="Gene3D" id="1.10.630.10">
    <property type="entry name" value="Cytochrome P450"/>
    <property type="match status" value="1"/>
</dbReference>
<name>A0A9Q0F0T1_9ROSI</name>
<organism evidence="10 11">
    <name type="scientific">Turnera subulata</name>
    <dbReference type="NCBI Taxonomy" id="218843"/>
    <lineage>
        <taxon>Eukaryota</taxon>
        <taxon>Viridiplantae</taxon>
        <taxon>Streptophyta</taxon>
        <taxon>Embryophyta</taxon>
        <taxon>Tracheophyta</taxon>
        <taxon>Spermatophyta</taxon>
        <taxon>Magnoliopsida</taxon>
        <taxon>eudicotyledons</taxon>
        <taxon>Gunneridae</taxon>
        <taxon>Pentapetalae</taxon>
        <taxon>rosids</taxon>
        <taxon>fabids</taxon>
        <taxon>Malpighiales</taxon>
        <taxon>Passifloraceae</taxon>
        <taxon>Turnera</taxon>
    </lineage>
</organism>
<accession>A0A9Q0F0T1</accession>
<dbReference type="GO" id="GO:0004497">
    <property type="term" value="F:monooxygenase activity"/>
    <property type="evidence" value="ECO:0007669"/>
    <property type="project" value="UniProtKB-KW"/>
</dbReference>
<sequence length="83" mass="9333">KYLQAVVKETLALYPPGPATIPHEAVEDSYIASYHIPKGTRVLANLWKLHRDPSIWLNPDKFMPEIFLTEETGGASGCFRSTF</sequence>
<keyword evidence="3" id="KW-0812">Transmembrane</keyword>
<dbReference type="PANTHER" id="PTHR47947">
    <property type="entry name" value="CYTOCHROME P450 82C3-RELATED"/>
    <property type="match status" value="1"/>
</dbReference>
<dbReference type="AlphaFoldDB" id="A0A9Q0F0T1"/>
<evidence type="ECO:0000313" key="10">
    <source>
        <dbReference type="EMBL" id="KAJ4822507.1"/>
    </source>
</evidence>
<dbReference type="InterPro" id="IPR050651">
    <property type="entry name" value="Plant_Cytochrome_P450_Monoox"/>
</dbReference>
<keyword evidence="6" id="KW-0560">Oxidoreductase</keyword>
<evidence type="ECO:0008006" key="12">
    <source>
        <dbReference type="Google" id="ProtNLM"/>
    </source>
</evidence>
<evidence type="ECO:0000256" key="2">
    <source>
        <dbReference type="ARBA" id="ARBA00022617"/>
    </source>
</evidence>
<feature type="non-terminal residue" evidence="10">
    <location>
        <position position="1"/>
    </location>
</feature>
<dbReference type="GO" id="GO:0016705">
    <property type="term" value="F:oxidoreductase activity, acting on paired donors, with incorporation or reduction of molecular oxygen"/>
    <property type="evidence" value="ECO:0007669"/>
    <property type="project" value="InterPro"/>
</dbReference>
<keyword evidence="4" id="KW-0479">Metal-binding</keyword>
<dbReference type="InterPro" id="IPR002401">
    <property type="entry name" value="Cyt_P450_E_grp-I"/>
</dbReference>
<dbReference type="Proteomes" id="UP001141552">
    <property type="component" value="Unassembled WGS sequence"/>
</dbReference>
<keyword evidence="2" id="KW-0349">Heme</keyword>
<dbReference type="EMBL" id="JAKUCV010007658">
    <property type="protein sequence ID" value="KAJ4822507.1"/>
    <property type="molecule type" value="Genomic_DNA"/>
</dbReference>
<evidence type="ECO:0000256" key="9">
    <source>
        <dbReference type="ARBA" id="ARBA00023136"/>
    </source>
</evidence>
<dbReference type="InterPro" id="IPR001128">
    <property type="entry name" value="Cyt_P450"/>
</dbReference>
<evidence type="ECO:0000256" key="1">
    <source>
        <dbReference type="ARBA" id="ARBA00004167"/>
    </source>
</evidence>
<comment type="caution">
    <text evidence="10">The sequence shown here is derived from an EMBL/GenBank/DDBJ whole genome shotgun (WGS) entry which is preliminary data.</text>
</comment>
<reference evidence="10" key="1">
    <citation type="submission" date="2022-02" db="EMBL/GenBank/DDBJ databases">
        <authorList>
            <person name="Henning P.M."/>
            <person name="McCubbin A.G."/>
            <person name="Shore J.S."/>
        </authorList>
    </citation>
    <scope>NUCLEOTIDE SEQUENCE</scope>
    <source>
        <strain evidence="10">F60SS</strain>
        <tissue evidence="10">Leaves</tissue>
    </source>
</reference>
<evidence type="ECO:0000256" key="7">
    <source>
        <dbReference type="ARBA" id="ARBA00023004"/>
    </source>
</evidence>
<dbReference type="Pfam" id="PF00067">
    <property type="entry name" value="p450"/>
    <property type="match status" value="1"/>
</dbReference>
<dbReference type="PANTHER" id="PTHR47947:SF1">
    <property type="entry name" value="CYTOCHROME P450 82E3"/>
    <property type="match status" value="1"/>
</dbReference>
<dbReference type="GO" id="GO:0020037">
    <property type="term" value="F:heme binding"/>
    <property type="evidence" value="ECO:0007669"/>
    <property type="project" value="InterPro"/>
</dbReference>
<proteinExistence type="predicted"/>
<evidence type="ECO:0000256" key="6">
    <source>
        <dbReference type="ARBA" id="ARBA00023002"/>
    </source>
</evidence>
<dbReference type="SUPFAM" id="SSF48264">
    <property type="entry name" value="Cytochrome P450"/>
    <property type="match status" value="1"/>
</dbReference>
<dbReference type="GO" id="GO:0005506">
    <property type="term" value="F:iron ion binding"/>
    <property type="evidence" value="ECO:0007669"/>
    <property type="project" value="InterPro"/>
</dbReference>
<evidence type="ECO:0000256" key="5">
    <source>
        <dbReference type="ARBA" id="ARBA00022989"/>
    </source>
</evidence>
<evidence type="ECO:0000256" key="3">
    <source>
        <dbReference type="ARBA" id="ARBA00022692"/>
    </source>
</evidence>
<reference evidence="10" key="2">
    <citation type="journal article" date="2023" name="Plants (Basel)">
        <title>Annotation of the Turnera subulata (Passifloraceae) Draft Genome Reveals the S-Locus Evolved after the Divergence of Turneroideae from Passifloroideae in a Stepwise Manner.</title>
        <authorList>
            <person name="Henning P.M."/>
            <person name="Roalson E.H."/>
            <person name="Mir W."/>
            <person name="McCubbin A.G."/>
            <person name="Shore J.S."/>
        </authorList>
    </citation>
    <scope>NUCLEOTIDE SEQUENCE</scope>
    <source>
        <strain evidence="10">F60SS</strain>
    </source>
</reference>
<protein>
    <recommendedName>
        <fullName evidence="12">Cytochrome P450</fullName>
    </recommendedName>
</protein>
<evidence type="ECO:0000256" key="4">
    <source>
        <dbReference type="ARBA" id="ARBA00022723"/>
    </source>
</evidence>
<dbReference type="OrthoDB" id="847054at2759"/>
<dbReference type="PRINTS" id="PR00463">
    <property type="entry name" value="EP450I"/>
</dbReference>
<evidence type="ECO:0000313" key="11">
    <source>
        <dbReference type="Proteomes" id="UP001141552"/>
    </source>
</evidence>
<keyword evidence="8" id="KW-0503">Monooxygenase</keyword>
<keyword evidence="9" id="KW-0472">Membrane</keyword>
<dbReference type="InterPro" id="IPR036396">
    <property type="entry name" value="Cyt_P450_sf"/>
</dbReference>
<gene>
    <name evidence="10" type="ORF">Tsubulata_042374</name>
</gene>